<evidence type="ECO:0000256" key="5">
    <source>
        <dbReference type="SAM" id="SignalP"/>
    </source>
</evidence>
<feature type="compositionally biased region" description="Low complexity" evidence="4">
    <location>
        <begin position="1129"/>
        <end position="1140"/>
    </location>
</feature>
<feature type="region of interest" description="Disordered" evidence="4">
    <location>
        <begin position="1106"/>
        <end position="1145"/>
    </location>
</feature>
<dbReference type="FunCoup" id="A0A6L2PI19">
    <property type="interactions" value="47"/>
</dbReference>
<feature type="region of interest" description="Disordered" evidence="4">
    <location>
        <begin position="1865"/>
        <end position="1884"/>
    </location>
</feature>
<evidence type="ECO:0000313" key="6">
    <source>
        <dbReference type="EMBL" id="GFG32203.1"/>
    </source>
</evidence>
<evidence type="ECO:0000256" key="1">
    <source>
        <dbReference type="ARBA" id="ARBA00022614"/>
    </source>
</evidence>
<comment type="caution">
    <text evidence="6">The sequence shown here is derived from an EMBL/GenBank/DDBJ whole genome shotgun (WGS) entry which is preliminary data.</text>
</comment>
<protein>
    <submittedName>
        <fullName evidence="6">Uncharacterized protein</fullName>
    </submittedName>
</protein>
<dbReference type="InterPro" id="IPR003591">
    <property type="entry name" value="Leu-rich_rpt_typical-subtyp"/>
</dbReference>
<evidence type="ECO:0000256" key="2">
    <source>
        <dbReference type="ARBA" id="ARBA00022737"/>
    </source>
</evidence>
<dbReference type="InterPro" id="IPR026728">
    <property type="entry name" value="BLTP3A/B"/>
</dbReference>
<keyword evidence="5" id="KW-0732">Signal</keyword>
<dbReference type="PROSITE" id="PS51450">
    <property type="entry name" value="LRR"/>
    <property type="match status" value="1"/>
</dbReference>
<dbReference type="Gene3D" id="3.80.10.10">
    <property type="entry name" value="Ribonuclease Inhibitor"/>
    <property type="match status" value="1"/>
</dbReference>
<gene>
    <name evidence="6" type="ORF">Cfor_06600</name>
</gene>
<dbReference type="OrthoDB" id="43807at2759"/>
<dbReference type="InParanoid" id="A0A6L2PI19"/>
<keyword evidence="2" id="KW-0677">Repeat</keyword>
<dbReference type="SUPFAM" id="SSF52058">
    <property type="entry name" value="L domain-like"/>
    <property type="match status" value="1"/>
</dbReference>
<keyword evidence="7" id="KW-1185">Reference proteome</keyword>
<keyword evidence="3" id="KW-0175">Coiled coil</keyword>
<dbReference type="Pfam" id="PF13855">
    <property type="entry name" value="LRR_8"/>
    <property type="match status" value="2"/>
</dbReference>
<feature type="compositionally biased region" description="Polar residues" evidence="4">
    <location>
        <begin position="1799"/>
        <end position="1809"/>
    </location>
</feature>
<dbReference type="PANTHER" id="PTHR22774">
    <property type="entry name" value="CHOREIN N-TERMINAL DOMAIN-CONTAINING PROTEIN"/>
    <property type="match status" value="1"/>
</dbReference>
<feature type="coiled-coil region" evidence="3">
    <location>
        <begin position="2093"/>
        <end position="2175"/>
    </location>
</feature>
<proteinExistence type="predicted"/>
<feature type="compositionally biased region" description="Polar residues" evidence="4">
    <location>
        <begin position="1108"/>
        <end position="1128"/>
    </location>
</feature>
<dbReference type="InterPro" id="IPR032675">
    <property type="entry name" value="LRR_dom_sf"/>
</dbReference>
<evidence type="ECO:0000256" key="4">
    <source>
        <dbReference type="SAM" id="MobiDB-lite"/>
    </source>
</evidence>
<feature type="chain" id="PRO_5026838998" evidence="5">
    <location>
        <begin position="26"/>
        <end position="2177"/>
    </location>
</feature>
<feature type="region of interest" description="Disordered" evidence="4">
    <location>
        <begin position="1790"/>
        <end position="1809"/>
    </location>
</feature>
<sequence length="2177" mass="242816">MDVFFKSSMTWLLLVAVLLGSIVRSHENAAEGSKSQTDGRGLTDQPGIVNLDFSWQGLMSVPAISPGQLVHTLDLSHNNLHNLYNGNFYPYPNLTKLILSSDNITSIEDKTFSNLQALTEVDLSYNSLTFINPSMFVLNTNLQILSLQGNPLYTLKPGTPFLIATSLRSLDLSHCHLLQFSTESLSGLPELKILDLRQNNLRQLSVNSISALSSLKLSGNPWQCDCLFHALLIWVSTNQEMDSDIRTDNTVQCWLGDKLRDLITKKDWDSICMEATVRQDYTGLNLTVSTEVGDKHNELTRKYELTNSTTHVLRLDNNFIPEHNDISSHGEFSGGYEDSEEFDSDNISLLSAEIPSLDHEDSDLTVNMKTGDNRTEVNTRYDLIDSVTISSSADDNFVPEDVDLSFYEYEFYGAFQDSEELYNDVSVAEMPDVNSEDHTTFVDVNYTSENSNLQELHSKTKLPISTTDFSSQSNDVIMDGIASDNNSLKAPDATLTDNTKDAALSYILDYDYKCIFCDNYAVPATETQNLKHNEYEFADPFVLLEKVNSEEIVRNAEDVDSSFQFQNTYDDFNPEYIGDLVAFNFYDLDSMEITKNELSSDTINLPNTIDEENFDDNLIASLLEGHNSAPDVQERETLMNQINDKPPNGKDFKIYTIIRFLILAGIISVSNIISNLIVFVCVYRAIQDDSKEGGFILSSECFLLGKNMLTLRFTKNLSADKINLSTFKGEGELSNLELDEDVLTELLELPSWLRLTSAWCNRVSFRIQWTKLKSVPIFLSLDEVYVEVETCDELRSMSTQLCLSSYGANAKYSFINKVIDGMTVSVNTVQVTFKSPAFIASVQMQRIMVESKSPSWQRSDLRMTRLKEPDRGQLLIFKELEWQTVRIEAKSTKDEELTPLRLLTNQARCRITIKKRIADCFIMGSRLVLILDDLLWVLTDSQLKAALHFLDSLTGLVQKATELTRIKKAARKLEVLPEYQAQISQQARTKEPKSAISRIFSRYDVVETSYHFLSQRIDLHLCDDPGDGRSVHPDLKDGGALQISLQHFQVDYYPYHLAIGDRKHWPKYREGSFPHVQWLDQALAAFRNSFLDVIDQGRMQHTPLVRTQAPSHVAQQESAKAFNSSDNTQQQQQQQQHQPQVGPAYTGNPVKNYVLTQLAKLMTTCVIIRIQDFTLYQVTTSKRKQIPKEFIAESDASNTSFSCFIGDRDRYSLPEDLTVLHAEFTYYYYPGDIPFPLPPPKFYVQLNPIQIHFDLCSCLWLNSFALNLHHSLLSSNADQQQASAALMYIDVKLEAIMPRVIFESPTEYPNQRDRPKSLHFQVSRASLTNVRSVEHSSRADLAKCIDAYQLGSLFYGAEFPSLTDDYHVVIDKFLKHAAGTDNVHSSPPHFSVSSVSELERLLSRELLWTEAKDVWCVNLEPVWGDFYGASAVGSNRPVPFLDAFPLTVWVYLKIPFSSSENCEPSSLNGAISAMRKVKPTIPASQNMPPTHTSSSSCRNDDVQTNIKVGVDKTGIYSQGYKSSEIGSDVTAGKRTDFSSFNQIASRGFRDASKLNVITHMTSDTSRTCAGNEESVKTADVHMLTYVSNLVSIQINHYQFLFLLRLSEEAAELATYLALDSNRILKQELSGSLAVGALIPQLEVTFVMPSQSPGKECSGGDLESVLPDSASIPEEMAGFSNNLAASSSSILQSGGGGSRRVVMGGVNTPVSELSSLSMDFPSHDVTSSTVTTTTVISTSITTKVGYTKPAANGPNPATAFPSINIPSNLNAGINSMKKGFSSLMTSIDSALKPSPDDASDTVSLRSDASSDSENYVVVNMSGGDSSAAERMALECVDAMFRVDPSSGHGETSLPQQLEVASEVLPEEEEATATTTPSERSVDSSCKRRDLVSMSTFKLGKVEFVQQSQGFSSVIKVQVSSLTSDECGAIPWDEFQNKFSCRSRAWMEVPLDAAGHPCAQIRLNHTVSPGVIINRTSFKDWCKDYMEIKVNDLCLDLSMSTVTGLAELVEDEVIPQPLPMQVRLNNIKLCLNEDRPSANITSPGPVPVNLEVSELIISRGPDGIFHIEPPVETVRHPRDVSASGGVLSEDTVRHLVALEHSNKQLQAENAELKRRLAALERVSKENHTLRQSTEESQILRSCLATAQDDVASLLEEKRSLLDRVRRLQDQVDQFQRSKR</sequence>
<evidence type="ECO:0000313" key="7">
    <source>
        <dbReference type="Proteomes" id="UP000502823"/>
    </source>
</evidence>
<organism evidence="6 7">
    <name type="scientific">Coptotermes formosanus</name>
    <name type="common">Formosan subterranean termite</name>
    <dbReference type="NCBI Taxonomy" id="36987"/>
    <lineage>
        <taxon>Eukaryota</taxon>
        <taxon>Metazoa</taxon>
        <taxon>Ecdysozoa</taxon>
        <taxon>Arthropoda</taxon>
        <taxon>Hexapoda</taxon>
        <taxon>Insecta</taxon>
        <taxon>Pterygota</taxon>
        <taxon>Neoptera</taxon>
        <taxon>Polyneoptera</taxon>
        <taxon>Dictyoptera</taxon>
        <taxon>Blattodea</taxon>
        <taxon>Blattoidea</taxon>
        <taxon>Termitoidae</taxon>
        <taxon>Rhinotermitidae</taxon>
        <taxon>Coptotermes</taxon>
    </lineage>
</organism>
<dbReference type="SMART" id="SM00369">
    <property type="entry name" value="LRR_TYP"/>
    <property type="match status" value="5"/>
</dbReference>
<dbReference type="EMBL" id="BLKM01011106">
    <property type="protein sequence ID" value="GFG32203.1"/>
    <property type="molecule type" value="Genomic_DNA"/>
</dbReference>
<reference evidence="7" key="1">
    <citation type="submission" date="2020-01" db="EMBL/GenBank/DDBJ databases">
        <title>Draft genome sequence of the Termite Coptotermes fromosanus.</title>
        <authorList>
            <person name="Itakura S."/>
            <person name="Yosikawa Y."/>
            <person name="Umezawa K."/>
        </authorList>
    </citation>
    <scope>NUCLEOTIDE SEQUENCE [LARGE SCALE GENOMIC DNA]</scope>
</reference>
<evidence type="ECO:0000256" key="3">
    <source>
        <dbReference type="SAM" id="Coils"/>
    </source>
</evidence>
<dbReference type="Proteomes" id="UP000502823">
    <property type="component" value="Unassembled WGS sequence"/>
</dbReference>
<dbReference type="Pfam" id="PF24917">
    <property type="entry name" value="BLTP3A_B"/>
    <property type="match status" value="2"/>
</dbReference>
<dbReference type="InterPro" id="IPR001611">
    <property type="entry name" value="Leu-rich_rpt"/>
</dbReference>
<keyword evidence="1" id="KW-0433">Leucine-rich repeat</keyword>
<dbReference type="PANTHER" id="PTHR22774:SF11">
    <property type="entry name" value="CHOREIN N-TERMINAL DOMAIN-CONTAINING PROTEIN"/>
    <property type="match status" value="1"/>
</dbReference>
<name>A0A6L2PI19_COPFO</name>
<feature type="signal peptide" evidence="5">
    <location>
        <begin position="1"/>
        <end position="25"/>
    </location>
</feature>
<accession>A0A6L2PI19</accession>